<reference evidence="2" key="1">
    <citation type="submission" date="2017-03" db="EMBL/GenBank/DDBJ databases">
        <title>Phytopthora megakarya and P. palmivora, two closely related causual agents of cacao black pod achieved similar genome size and gene model numbers by different mechanisms.</title>
        <authorList>
            <person name="Ali S."/>
            <person name="Shao J."/>
            <person name="Larry D.J."/>
            <person name="Kronmiller B."/>
            <person name="Shen D."/>
            <person name="Strem M.D."/>
            <person name="Melnick R.L."/>
            <person name="Guiltinan M.J."/>
            <person name="Tyler B.M."/>
            <person name="Meinhardt L.W."/>
            <person name="Bailey B.A."/>
        </authorList>
    </citation>
    <scope>NUCLEOTIDE SEQUENCE [LARGE SCALE GENOMIC DNA]</scope>
    <source>
        <strain evidence="2">zdho120</strain>
    </source>
</reference>
<evidence type="ECO:0000313" key="1">
    <source>
        <dbReference type="EMBL" id="OWZ15116.1"/>
    </source>
</evidence>
<gene>
    <name evidence="1" type="ORF">PHMEG_00011297</name>
</gene>
<dbReference type="AlphaFoldDB" id="A0A225WBJ8"/>
<protein>
    <submittedName>
        <fullName evidence="1">Uncharacterized protein</fullName>
    </submittedName>
</protein>
<organism evidence="1 2">
    <name type="scientific">Phytophthora megakarya</name>
    <dbReference type="NCBI Taxonomy" id="4795"/>
    <lineage>
        <taxon>Eukaryota</taxon>
        <taxon>Sar</taxon>
        <taxon>Stramenopiles</taxon>
        <taxon>Oomycota</taxon>
        <taxon>Peronosporomycetes</taxon>
        <taxon>Peronosporales</taxon>
        <taxon>Peronosporaceae</taxon>
        <taxon>Phytophthora</taxon>
    </lineage>
</organism>
<accession>A0A225WBJ8</accession>
<dbReference type="Proteomes" id="UP000198211">
    <property type="component" value="Unassembled WGS sequence"/>
</dbReference>
<comment type="caution">
    <text evidence="1">The sequence shown here is derived from an EMBL/GenBank/DDBJ whole genome shotgun (WGS) entry which is preliminary data.</text>
</comment>
<evidence type="ECO:0000313" key="2">
    <source>
        <dbReference type="Proteomes" id="UP000198211"/>
    </source>
</evidence>
<dbReference type="STRING" id="4795.A0A225WBJ8"/>
<sequence length="235" mass="26313">MDHSNSAVKAVLEEYVKIPSGGVLFSVRSLDEVQMLVGQEVMVLGSKFKIKTPSVFLNKFYLDVSVVHTTDETNELFLALCTLGARPFSTSPRDVPGSPSGNSNVAFLLRLLSGATMLASPWICANQLAFGLHYYMAHGKQSLELLYIVNLATQLICVPTDTNKALRGMDKHRYELLRRKAHHVRQTQNRSDGKFLRQKLKTVCLFPCMREHTMGPLVTMEKSMTLTPRLITQGR</sequence>
<dbReference type="EMBL" id="NBNE01001189">
    <property type="protein sequence ID" value="OWZ15116.1"/>
    <property type="molecule type" value="Genomic_DNA"/>
</dbReference>
<name>A0A225WBJ8_9STRA</name>
<proteinExistence type="predicted"/>
<keyword evidence="2" id="KW-1185">Reference proteome</keyword>